<evidence type="ECO:0000313" key="4">
    <source>
        <dbReference type="EMBL" id="THB60975.1"/>
    </source>
</evidence>
<proteinExistence type="predicted"/>
<protein>
    <submittedName>
        <fullName evidence="4">MerR family transcriptional regulator</fullName>
    </submittedName>
</protein>
<dbReference type="InterPro" id="IPR000551">
    <property type="entry name" value="MerR-type_HTH_dom"/>
</dbReference>
<feature type="coiled-coil region" evidence="2">
    <location>
        <begin position="95"/>
        <end position="122"/>
    </location>
</feature>
<evidence type="ECO:0000313" key="5">
    <source>
        <dbReference type="Proteomes" id="UP000310506"/>
    </source>
</evidence>
<dbReference type="AlphaFoldDB" id="A0A4S3B816"/>
<dbReference type="EMBL" id="SDGV01000017">
    <property type="protein sequence ID" value="THB60975.1"/>
    <property type="molecule type" value="Genomic_DNA"/>
</dbReference>
<reference evidence="4 5" key="1">
    <citation type="submission" date="2019-01" db="EMBL/GenBank/DDBJ databases">
        <title>Vagococcus silagei sp. nov. isolated from brewer's grain.</title>
        <authorList>
            <person name="Guu J.-R."/>
        </authorList>
    </citation>
    <scope>NUCLEOTIDE SEQUENCE [LARGE SCALE GENOMIC DNA]</scope>
    <source>
        <strain evidence="4 5">2B-2</strain>
    </source>
</reference>
<dbReference type="SUPFAM" id="SSF46955">
    <property type="entry name" value="Putative DNA-binding domain"/>
    <property type="match status" value="1"/>
</dbReference>
<dbReference type="Gene3D" id="1.10.1660.10">
    <property type="match status" value="1"/>
</dbReference>
<evidence type="ECO:0000256" key="1">
    <source>
        <dbReference type="ARBA" id="ARBA00023125"/>
    </source>
</evidence>
<comment type="caution">
    <text evidence="4">The sequence shown here is derived from an EMBL/GenBank/DDBJ whole genome shotgun (WGS) entry which is preliminary data.</text>
</comment>
<dbReference type="InterPro" id="IPR047057">
    <property type="entry name" value="MerR_fam"/>
</dbReference>
<sequence length="175" mass="20406">MEFTLRQAKRVKKLYTIKEVAKITSISTDTLRFYDKSGLLPFVKRNDSGYRVFSDTDLKYLEVIQCLKLSDVPIKEIGQFVEWTMAGDNTLVERKEFFTEKEQVLEEKIASLEAMLAFLKWKKWYYETACEAGTESIHFIEGSKELNPKSLETYNALQANEKNKISNTPHHYKSI</sequence>
<dbReference type="PANTHER" id="PTHR30204">
    <property type="entry name" value="REDOX-CYCLING DRUG-SENSING TRANSCRIPTIONAL ACTIVATOR SOXR"/>
    <property type="match status" value="1"/>
</dbReference>
<feature type="domain" description="HTH merR-type" evidence="3">
    <location>
        <begin position="14"/>
        <end position="83"/>
    </location>
</feature>
<keyword evidence="2" id="KW-0175">Coiled coil</keyword>
<dbReference type="SMART" id="SM00422">
    <property type="entry name" value="HTH_MERR"/>
    <property type="match status" value="1"/>
</dbReference>
<accession>A0A4S3B816</accession>
<organism evidence="4 5">
    <name type="scientific">Vagococcus silagei</name>
    <dbReference type="NCBI Taxonomy" id="2508885"/>
    <lineage>
        <taxon>Bacteria</taxon>
        <taxon>Bacillati</taxon>
        <taxon>Bacillota</taxon>
        <taxon>Bacilli</taxon>
        <taxon>Lactobacillales</taxon>
        <taxon>Enterococcaceae</taxon>
        <taxon>Vagococcus</taxon>
    </lineage>
</organism>
<keyword evidence="5" id="KW-1185">Reference proteome</keyword>
<evidence type="ECO:0000259" key="3">
    <source>
        <dbReference type="PROSITE" id="PS50937"/>
    </source>
</evidence>
<dbReference type="OrthoDB" id="9811174at2"/>
<gene>
    <name evidence="4" type="ORF">ESZ54_08390</name>
</gene>
<keyword evidence="1" id="KW-0238">DNA-binding</keyword>
<dbReference type="PANTHER" id="PTHR30204:SF82">
    <property type="entry name" value="TRANSCRIPTIONAL REGULATOR, MERR FAMILY"/>
    <property type="match status" value="1"/>
</dbReference>
<dbReference type="PROSITE" id="PS50937">
    <property type="entry name" value="HTH_MERR_2"/>
    <property type="match status" value="1"/>
</dbReference>
<dbReference type="Proteomes" id="UP000310506">
    <property type="component" value="Unassembled WGS sequence"/>
</dbReference>
<dbReference type="CDD" id="cd01109">
    <property type="entry name" value="HTH_YyaN"/>
    <property type="match status" value="1"/>
</dbReference>
<dbReference type="Pfam" id="PF13411">
    <property type="entry name" value="MerR_1"/>
    <property type="match status" value="1"/>
</dbReference>
<name>A0A4S3B816_9ENTE</name>
<evidence type="ECO:0000256" key="2">
    <source>
        <dbReference type="SAM" id="Coils"/>
    </source>
</evidence>
<dbReference type="GO" id="GO:0003700">
    <property type="term" value="F:DNA-binding transcription factor activity"/>
    <property type="evidence" value="ECO:0007669"/>
    <property type="project" value="InterPro"/>
</dbReference>
<dbReference type="GO" id="GO:0003677">
    <property type="term" value="F:DNA binding"/>
    <property type="evidence" value="ECO:0007669"/>
    <property type="project" value="UniProtKB-KW"/>
</dbReference>
<dbReference type="InterPro" id="IPR009061">
    <property type="entry name" value="DNA-bd_dom_put_sf"/>
</dbReference>